<keyword evidence="2" id="KW-0812">Transmembrane</keyword>
<evidence type="ECO:0000313" key="4">
    <source>
        <dbReference type="Proteomes" id="UP001140560"/>
    </source>
</evidence>
<reference evidence="3" key="1">
    <citation type="submission" date="2022-10" db="EMBL/GenBank/DDBJ databases">
        <title>Tapping the CABI collections for fungal endophytes: first genome assemblies for Collariella, Neodidymelliopsis, Ascochyta clinopodiicola, Didymella pomorum, Didymosphaeria variabile, Neocosmospora piperis and Neocucurbitaria cava.</title>
        <authorList>
            <person name="Hill R."/>
        </authorList>
    </citation>
    <scope>NUCLEOTIDE SEQUENCE</scope>
    <source>
        <strain evidence="3">IMI 356814</strain>
    </source>
</reference>
<evidence type="ECO:0000256" key="1">
    <source>
        <dbReference type="SAM" id="MobiDB-lite"/>
    </source>
</evidence>
<sequence length="589" mass="64747">MYLSLFLVNAWVLFQGILEIIGDLPATPQVLLAHLACEGVFGVVGALYAICTYENLDMVTGVLFLVLWCVGAYLAHSWNLPSYLVITPLSPPPKAHEADDDLPSSPPPPSPPASPPTPPSYWPFSNLDDGRWTPTFVVPLTTATPMREPEAPKRHITTEPKPVAKAEATMPTDKPAVSRVAPPPAAPQAPPPPPLPPVAAPRPPVTVVQAPPQIVVSAPAQPPVAVPPVVVPSFADMVGFVFSIYAAKTEGLRAAMLACIAASSPRECELAASAVHTLIGEALRSLQLFFPNGLTAAQSTGMGWNGIIADFWDFCRPHGFAISQCGSQELITFFNDVFQFGQYLGLQLQPMDFTLRRRRRRHRLLPGPSTPLSPSSTPAPIIVLCPSLPIFLAPSFVTAARPTPDHAVAPVSSVLDFDAYDWKKLARGWVAELKGFTKETFAWSFAKVWQFTCGKELVLGDYSSYYWSNPLMVKAELNRKGAPVRKAAVVLRWQAKAGDRQDHSSVAPMLVNDLNEWFTTAAKITDQCGGLKFEEQKSWADWGAACWYFDAEVYRREEICLALRKQYGSEWEELENLWERVEQKWLRAP</sequence>
<keyword evidence="2" id="KW-1133">Transmembrane helix</keyword>
<keyword evidence="2" id="KW-0472">Membrane</keyword>
<evidence type="ECO:0000256" key="2">
    <source>
        <dbReference type="SAM" id="Phobius"/>
    </source>
</evidence>
<feature type="compositionally biased region" description="Pro residues" evidence="1">
    <location>
        <begin position="104"/>
        <end position="121"/>
    </location>
</feature>
<feature type="compositionally biased region" description="Pro residues" evidence="1">
    <location>
        <begin position="181"/>
        <end position="200"/>
    </location>
</feature>
<evidence type="ECO:0000313" key="3">
    <source>
        <dbReference type="EMBL" id="KAJ4374963.1"/>
    </source>
</evidence>
<dbReference type="OrthoDB" id="3687654at2759"/>
<organism evidence="3 4">
    <name type="scientific">Neocucurbitaria cava</name>
    <dbReference type="NCBI Taxonomy" id="798079"/>
    <lineage>
        <taxon>Eukaryota</taxon>
        <taxon>Fungi</taxon>
        <taxon>Dikarya</taxon>
        <taxon>Ascomycota</taxon>
        <taxon>Pezizomycotina</taxon>
        <taxon>Dothideomycetes</taxon>
        <taxon>Pleosporomycetidae</taxon>
        <taxon>Pleosporales</taxon>
        <taxon>Pleosporineae</taxon>
        <taxon>Cucurbitariaceae</taxon>
        <taxon>Neocucurbitaria</taxon>
    </lineage>
</organism>
<feature type="region of interest" description="Disordered" evidence="1">
    <location>
        <begin position="143"/>
        <end position="200"/>
    </location>
</feature>
<proteinExistence type="predicted"/>
<dbReference type="EMBL" id="JAPEUY010000003">
    <property type="protein sequence ID" value="KAJ4374963.1"/>
    <property type="molecule type" value="Genomic_DNA"/>
</dbReference>
<accession>A0A9W9CQF7</accession>
<gene>
    <name evidence="3" type="ORF">N0V83_002042</name>
</gene>
<dbReference type="AlphaFoldDB" id="A0A9W9CQF7"/>
<comment type="caution">
    <text evidence="3">The sequence shown here is derived from an EMBL/GenBank/DDBJ whole genome shotgun (WGS) entry which is preliminary data.</text>
</comment>
<feature type="transmembrane region" description="Helical" evidence="2">
    <location>
        <begin position="32"/>
        <end position="51"/>
    </location>
</feature>
<feature type="compositionally biased region" description="Basic and acidic residues" evidence="1">
    <location>
        <begin position="147"/>
        <end position="164"/>
    </location>
</feature>
<keyword evidence="4" id="KW-1185">Reference proteome</keyword>
<feature type="region of interest" description="Disordered" evidence="1">
    <location>
        <begin position="94"/>
        <end position="125"/>
    </location>
</feature>
<name>A0A9W9CQF7_9PLEO</name>
<dbReference type="Proteomes" id="UP001140560">
    <property type="component" value="Unassembled WGS sequence"/>
</dbReference>
<feature type="transmembrane region" description="Helical" evidence="2">
    <location>
        <begin position="58"/>
        <end position="78"/>
    </location>
</feature>
<protein>
    <submittedName>
        <fullName evidence="3">Uncharacterized protein</fullName>
    </submittedName>
</protein>